<comment type="caution">
    <text evidence="2">The sequence shown here is derived from an EMBL/GenBank/DDBJ whole genome shotgun (WGS) entry which is preliminary data.</text>
</comment>
<proteinExistence type="predicted"/>
<feature type="domain" description="DinB-like" evidence="1">
    <location>
        <begin position="32"/>
        <end position="161"/>
    </location>
</feature>
<dbReference type="AlphaFoldDB" id="A0A543J8H1"/>
<dbReference type="RefSeq" id="WP_211363402.1">
    <property type="nucleotide sequence ID" value="NZ_VFPP01000001.1"/>
</dbReference>
<sequence length="170" mass="19245">MDHCGECDFTYDPADASAAGPTIRDGVVEVVSVLRRRAGDDLRTRRRPGVWSPLEYACHLRDVLLVQRERVLAVRRTERPVFAPMGRDERVDHEGYAEQDLDDVLRQLGDAAGLFGNVLARLDPGDWDRDLVYPYPGPTTRTLAWMAVHTVHEVRHHLRDIRLQVEPAAG</sequence>
<protein>
    <submittedName>
        <fullName evidence="2">DinB family protein</fullName>
    </submittedName>
</protein>
<gene>
    <name evidence="2" type="ORF">FHX81_1430</name>
</gene>
<dbReference type="Gene3D" id="1.20.120.450">
    <property type="entry name" value="dinb family like domain"/>
    <property type="match status" value="1"/>
</dbReference>
<dbReference type="InterPro" id="IPR024775">
    <property type="entry name" value="DinB-like"/>
</dbReference>
<reference evidence="2 3" key="1">
    <citation type="submission" date="2019-06" db="EMBL/GenBank/DDBJ databases">
        <title>Sequencing the genomes of 1000 actinobacteria strains.</title>
        <authorList>
            <person name="Klenk H.-P."/>
        </authorList>
    </citation>
    <scope>NUCLEOTIDE SEQUENCE [LARGE SCALE GENOMIC DNA]</scope>
    <source>
        <strain evidence="2 3">DSM 45456</strain>
    </source>
</reference>
<dbReference type="SUPFAM" id="SSF109854">
    <property type="entry name" value="DinB/YfiT-like putative metalloenzymes"/>
    <property type="match status" value="1"/>
</dbReference>
<evidence type="ECO:0000259" key="1">
    <source>
        <dbReference type="Pfam" id="PF12867"/>
    </source>
</evidence>
<organism evidence="2 3">
    <name type="scientific">Saccharothrix saharensis</name>
    <dbReference type="NCBI Taxonomy" id="571190"/>
    <lineage>
        <taxon>Bacteria</taxon>
        <taxon>Bacillati</taxon>
        <taxon>Actinomycetota</taxon>
        <taxon>Actinomycetes</taxon>
        <taxon>Pseudonocardiales</taxon>
        <taxon>Pseudonocardiaceae</taxon>
        <taxon>Saccharothrix</taxon>
    </lineage>
</organism>
<accession>A0A543J8H1</accession>
<evidence type="ECO:0000313" key="3">
    <source>
        <dbReference type="Proteomes" id="UP000316628"/>
    </source>
</evidence>
<dbReference type="InterPro" id="IPR034660">
    <property type="entry name" value="DinB/YfiT-like"/>
</dbReference>
<keyword evidence="3" id="KW-1185">Reference proteome</keyword>
<name>A0A543J8H1_9PSEU</name>
<dbReference type="EMBL" id="VFPP01000001">
    <property type="protein sequence ID" value="TQM79135.1"/>
    <property type="molecule type" value="Genomic_DNA"/>
</dbReference>
<dbReference type="Pfam" id="PF12867">
    <property type="entry name" value="DinB_2"/>
    <property type="match status" value="1"/>
</dbReference>
<evidence type="ECO:0000313" key="2">
    <source>
        <dbReference type="EMBL" id="TQM79135.1"/>
    </source>
</evidence>
<dbReference type="Proteomes" id="UP000316628">
    <property type="component" value="Unassembled WGS sequence"/>
</dbReference>